<reference evidence="2" key="1">
    <citation type="submission" date="2020-10" db="EMBL/GenBank/DDBJ databases">
        <authorList>
            <person name="Gilroy R."/>
        </authorList>
    </citation>
    <scope>NUCLEOTIDE SEQUENCE</scope>
    <source>
        <strain evidence="2">35461</strain>
    </source>
</reference>
<sequence>MREETYEEWCERKLVTELATNAATSVRHISVDEVHSKIENKRFRIIKSEDELTKEVNEQAWTMREQRNLWVKDLIVQAVKMNRGNAKRAAAELDCKDLPTLIAEHWDDGLALNIIARVMRRCDTSIDWEFLAIIAAVSIAGLLTAWGGATLVSLWLLS</sequence>
<keyword evidence="1" id="KW-1133">Transmembrane helix</keyword>
<proteinExistence type="predicted"/>
<dbReference type="AlphaFoldDB" id="A0A9D1T2I4"/>
<evidence type="ECO:0000313" key="2">
    <source>
        <dbReference type="EMBL" id="HIV09460.1"/>
    </source>
</evidence>
<evidence type="ECO:0000313" key="3">
    <source>
        <dbReference type="Proteomes" id="UP000886845"/>
    </source>
</evidence>
<keyword evidence="1" id="KW-0472">Membrane</keyword>
<dbReference type="EMBL" id="DVOR01000160">
    <property type="protein sequence ID" value="HIV09460.1"/>
    <property type="molecule type" value="Genomic_DNA"/>
</dbReference>
<accession>A0A9D1T2I4</accession>
<comment type="caution">
    <text evidence="2">The sequence shown here is derived from an EMBL/GenBank/DDBJ whole genome shotgun (WGS) entry which is preliminary data.</text>
</comment>
<gene>
    <name evidence="2" type="ORF">IAC79_05040</name>
</gene>
<feature type="transmembrane region" description="Helical" evidence="1">
    <location>
        <begin position="130"/>
        <end position="157"/>
    </location>
</feature>
<name>A0A9D1T2I4_9BACT</name>
<protein>
    <submittedName>
        <fullName evidence="2">Uncharacterized protein</fullName>
    </submittedName>
</protein>
<dbReference type="Proteomes" id="UP000886845">
    <property type="component" value="Unassembled WGS sequence"/>
</dbReference>
<evidence type="ECO:0000256" key="1">
    <source>
        <dbReference type="SAM" id="Phobius"/>
    </source>
</evidence>
<keyword evidence="1" id="KW-0812">Transmembrane</keyword>
<reference evidence="2" key="2">
    <citation type="journal article" date="2021" name="PeerJ">
        <title>Extensive microbial diversity within the chicken gut microbiome revealed by metagenomics and culture.</title>
        <authorList>
            <person name="Gilroy R."/>
            <person name="Ravi A."/>
            <person name="Getino M."/>
            <person name="Pursley I."/>
            <person name="Horton D.L."/>
            <person name="Alikhan N.F."/>
            <person name="Baker D."/>
            <person name="Gharbi K."/>
            <person name="Hall N."/>
            <person name="Watson M."/>
            <person name="Adriaenssens E.M."/>
            <person name="Foster-Nyarko E."/>
            <person name="Jarju S."/>
            <person name="Secka A."/>
            <person name="Antonio M."/>
            <person name="Oren A."/>
            <person name="Chaudhuri R.R."/>
            <person name="La Ragione R."/>
            <person name="Hildebrand F."/>
            <person name="Pallen M.J."/>
        </authorList>
    </citation>
    <scope>NUCLEOTIDE SEQUENCE</scope>
    <source>
        <strain evidence="2">35461</strain>
    </source>
</reference>
<organism evidence="2 3">
    <name type="scientific">Candidatus Spyradenecus faecavium</name>
    <dbReference type="NCBI Taxonomy" id="2840947"/>
    <lineage>
        <taxon>Bacteria</taxon>
        <taxon>Pseudomonadati</taxon>
        <taxon>Lentisphaerota</taxon>
        <taxon>Lentisphaeria</taxon>
        <taxon>Lentisphaerales</taxon>
        <taxon>Lentisphaeraceae</taxon>
        <taxon>Lentisphaeraceae incertae sedis</taxon>
        <taxon>Candidatus Spyradenecus</taxon>
    </lineage>
</organism>